<evidence type="ECO:0000256" key="1">
    <source>
        <dbReference type="ARBA" id="ARBA00022723"/>
    </source>
</evidence>
<dbReference type="GO" id="GO:0008270">
    <property type="term" value="F:zinc ion binding"/>
    <property type="evidence" value="ECO:0007669"/>
    <property type="project" value="UniProtKB-KW"/>
</dbReference>
<keyword evidence="3" id="KW-0862">Zinc</keyword>
<feature type="domain" description="MYND-type" evidence="5">
    <location>
        <begin position="38"/>
        <end position="78"/>
    </location>
</feature>
<gene>
    <name evidence="6" type="ORF">FisN_10Hh034</name>
</gene>
<proteinExistence type="predicted"/>
<sequence>MKLFVASFLRSIRHDDSDPDKQPSYEGKDPRLQDVPCCATCHSRPVAKLMCCSRCKTAWYCSKECQLADYESSHKSLCVSIARTLKRVEQLTVPLRSTIIDVFLEPQNFFVSQVGLFGQFYQAHEYLTARRYLVDLYVQAAHIAETKSVWERALSHALELMRLDYRDVVGTRSVIPFILLNLNRDDDAFDFIRYWTKIDLDDRSKLFDLMNRHFVSQEGDWIYPRNQNCRFMDVFEECANVTDQKAPLPFLVALLIIKCRIVATYDTTCESMDLAFGTPNGQRIQEVQSAVKELILDEALMNIQSQRQQVQRLLIVIHRRNAIILPAFLNPTPLLTKKWQNEPNEALLVLLHGAGCFVCVPGAKPLLEERFGKEPFYDLG</sequence>
<evidence type="ECO:0000313" key="7">
    <source>
        <dbReference type="Proteomes" id="UP000198406"/>
    </source>
</evidence>
<dbReference type="InterPro" id="IPR002893">
    <property type="entry name" value="Znf_MYND"/>
</dbReference>
<dbReference type="AlphaFoldDB" id="A0A1Z5K5I6"/>
<organism evidence="6 7">
    <name type="scientific">Fistulifera solaris</name>
    <name type="common">Oleaginous diatom</name>
    <dbReference type="NCBI Taxonomy" id="1519565"/>
    <lineage>
        <taxon>Eukaryota</taxon>
        <taxon>Sar</taxon>
        <taxon>Stramenopiles</taxon>
        <taxon>Ochrophyta</taxon>
        <taxon>Bacillariophyta</taxon>
        <taxon>Bacillariophyceae</taxon>
        <taxon>Bacillariophycidae</taxon>
        <taxon>Naviculales</taxon>
        <taxon>Naviculaceae</taxon>
        <taxon>Fistulifera</taxon>
    </lineage>
</organism>
<keyword evidence="1" id="KW-0479">Metal-binding</keyword>
<accession>A0A1Z5K5I6</accession>
<protein>
    <recommendedName>
        <fullName evidence="5">MYND-type domain-containing protein</fullName>
    </recommendedName>
</protein>
<reference evidence="6 7" key="1">
    <citation type="journal article" date="2015" name="Plant Cell">
        <title>Oil accumulation by the oleaginous diatom Fistulifera solaris as revealed by the genome and transcriptome.</title>
        <authorList>
            <person name="Tanaka T."/>
            <person name="Maeda Y."/>
            <person name="Veluchamy A."/>
            <person name="Tanaka M."/>
            <person name="Abida H."/>
            <person name="Marechal E."/>
            <person name="Bowler C."/>
            <person name="Muto M."/>
            <person name="Sunaga Y."/>
            <person name="Tanaka M."/>
            <person name="Yoshino T."/>
            <person name="Taniguchi T."/>
            <person name="Fukuda Y."/>
            <person name="Nemoto M."/>
            <person name="Matsumoto M."/>
            <person name="Wong P.S."/>
            <person name="Aburatani S."/>
            <person name="Fujibuchi W."/>
        </authorList>
    </citation>
    <scope>NUCLEOTIDE SEQUENCE [LARGE SCALE GENOMIC DNA]</scope>
    <source>
        <strain evidence="6 7">JPCC DA0580</strain>
    </source>
</reference>
<dbReference type="InParanoid" id="A0A1Z5K5I6"/>
<dbReference type="SUPFAM" id="SSF144232">
    <property type="entry name" value="HIT/MYND zinc finger-like"/>
    <property type="match status" value="1"/>
</dbReference>
<comment type="caution">
    <text evidence="6">The sequence shown here is derived from an EMBL/GenBank/DDBJ whole genome shotgun (WGS) entry which is preliminary data.</text>
</comment>
<dbReference type="Proteomes" id="UP000198406">
    <property type="component" value="Unassembled WGS sequence"/>
</dbReference>
<name>A0A1Z5K5I6_FISSO</name>
<dbReference type="PROSITE" id="PS50865">
    <property type="entry name" value="ZF_MYND_2"/>
    <property type="match status" value="1"/>
</dbReference>
<dbReference type="EMBL" id="BDSP01000167">
    <property type="protein sequence ID" value="GAX21455.1"/>
    <property type="molecule type" value="Genomic_DNA"/>
</dbReference>
<evidence type="ECO:0000313" key="6">
    <source>
        <dbReference type="EMBL" id="GAX21455.1"/>
    </source>
</evidence>
<dbReference type="OrthoDB" id="265717at2759"/>
<dbReference type="Gene3D" id="6.10.140.2220">
    <property type="match status" value="1"/>
</dbReference>
<evidence type="ECO:0000256" key="2">
    <source>
        <dbReference type="ARBA" id="ARBA00022771"/>
    </source>
</evidence>
<dbReference type="Pfam" id="PF01753">
    <property type="entry name" value="zf-MYND"/>
    <property type="match status" value="1"/>
</dbReference>
<keyword evidence="2 4" id="KW-0863">Zinc-finger</keyword>
<evidence type="ECO:0000256" key="4">
    <source>
        <dbReference type="PROSITE-ProRule" id="PRU00134"/>
    </source>
</evidence>
<evidence type="ECO:0000259" key="5">
    <source>
        <dbReference type="PROSITE" id="PS50865"/>
    </source>
</evidence>
<evidence type="ECO:0000256" key="3">
    <source>
        <dbReference type="ARBA" id="ARBA00022833"/>
    </source>
</evidence>
<keyword evidence="7" id="KW-1185">Reference proteome</keyword>